<gene>
    <name evidence="2" type="ORF">ACFYG5_17310</name>
</gene>
<evidence type="ECO:0000256" key="1">
    <source>
        <dbReference type="SAM" id="MobiDB-lite"/>
    </source>
</evidence>
<sequence length="742" mass="78579">MADIQKIVRGYSAEAPAGSQGGILYSGRVGEVRAEIIALEIADITGQPIINRTPRAVFLSTAERDIKSAATRIYREQGLSRTAAMDLATSFLYGQNNAPIHGPTSLDGCLWGETSREFAGSLRGDISLIASQAEFGCVFAAAETPAALENGNIMSIGGHSTDALRKLARHGEASEILAYTQSRFIKAAANGIFVSPQNAGPELSKIVISKEVAASLGLDTKAFFFTADLEAAGLRRISLTSTAPPKVLGTPPMQSTSLPATRAASVIDVEAGQYLRMAATKSLSAGALAFFAYDAYTTAKQYQTLSAQSNPFGADALLRRYEGRTAGGAIGGIGAGAAYGFVAGAETGPGALVTGVVGSVVGAFEGDRLAVTITEHKVNHQTGADGVTYLYQGGVWKHTHYQLDPDGSAVPNPYGAPSMQAAVTTAPAEQVAQLDYQRMTAITSLALANPATQDTGLIELDGIRWHATRTGWAQTVELPGLPNNSFGIPAFTTVDRPADAQTAKALDQLAANRKFNNTHYAEAVANAYVMDYYGKGWSETGPLPEVVTQALGLASEKHITDPQTGHAWNADGHGHFSREETRLIGRVVIHESHGASGEELSRLSQLQQSAVRANADYGRQLIAQKYEEWRATQVHAPIERGAIGPDHHPAPPESVPTSPDLTSASTRTAPPITPASSDRAMFDALVAAARTMDIDAMRSIGQQYLQSEQGQAWLAAGQQLNQQLAQQAEREAQVRQTVAMQR</sequence>
<protein>
    <submittedName>
        <fullName evidence="2">Uncharacterized protein</fullName>
    </submittedName>
</protein>
<feature type="compositionally biased region" description="Polar residues" evidence="1">
    <location>
        <begin position="655"/>
        <end position="668"/>
    </location>
</feature>
<evidence type="ECO:0000313" key="2">
    <source>
        <dbReference type="EMBL" id="XIA18292.1"/>
    </source>
</evidence>
<dbReference type="EMBL" id="CP170721">
    <property type="protein sequence ID" value="XIA18292.1"/>
    <property type="molecule type" value="Genomic_DNA"/>
</dbReference>
<dbReference type="RefSeq" id="WP_395120578.1">
    <property type="nucleotide sequence ID" value="NZ_CP170721.1"/>
</dbReference>
<accession>A0AB74UPX2</accession>
<name>A0AB74UPX2_9GAMM</name>
<proteinExistence type="predicted"/>
<reference evidence="2" key="1">
    <citation type="submission" date="2024-10" db="EMBL/GenBank/DDBJ databases">
        <authorList>
            <person name="Lesea H.P."/>
            <person name="Kuehl J.V."/>
            <person name="Chandonia J.-M."/>
        </authorList>
    </citation>
    <scope>NUCLEOTIDE SEQUENCE</scope>
    <source>
        <strain evidence="2">FW102-FHT14D07</strain>
    </source>
</reference>
<organism evidence="2">
    <name type="scientific">Rhodanobacter sp. FW102-FHT14D07</name>
    <dbReference type="NCBI Taxonomy" id="3351462"/>
    <lineage>
        <taxon>Bacteria</taxon>
        <taxon>Pseudomonadati</taxon>
        <taxon>Pseudomonadota</taxon>
        <taxon>Gammaproteobacteria</taxon>
        <taxon>Lysobacterales</taxon>
        <taxon>Rhodanobacteraceae</taxon>
        <taxon>Rhodanobacter</taxon>
    </lineage>
</organism>
<feature type="region of interest" description="Disordered" evidence="1">
    <location>
        <begin position="640"/>
        <end position="676"/>
    </location>
</feature>
<dbReference type="AlphaFoldDB" id="A0AB74UPX2"/>